<evidence type="ECO:0000259" key="4">
    <source>
        <dbReference type="Pfam" id="PF07731"/>
    </source>
</evidence>
<dbReference type="InterPro" id="IPR011706">
    <property type="entry name" value="Cu-oxidase_C"/>
</dbReference>
<dbReference type="InterPro" id="IPR055905">
    <property type="entry name" value="DUF7482"/>
</dbReference>
<dbReference type="InterPro" id="IPR008972">
    <property type="entry name" value="Cupredoxin"/>
</dbReference>
<evidence type="ECO:0000313" key="6">
    <source>
        <dbReference type="EMBL" id="VAW50173.1"/>
    </source>
</evidence>
<dbReference type="Pfam" id="PF24298">
    <property type="entry name" value="DUF7482"/>
    <property type="match status" value="1"/>
</dbReference>
<evidence type="ECO:0000256" key="3">
    <source>
        <dbReference type="SAM" id="Phobius"/>
    </source>
</evidence>
<dbReference type="SUPFAM" id="SSF49503">
    <property type="entry name" value="Cupredoxins"/>
    <property type="match status" value="3"/>
</dbReference>
<dbReference type="Gene3D" id="2.60.40.420">
    <property type="entry name" value="Cupredoxins - blue copper proteins"/>
    <property type="match status" value="3"/>
</dbReference>
<feature type="domain" description="Plastocyanin-like" evidence="4">
    <location>
        <begin position="746"/>
        <end position="842"/>
    </location>
</feature>
<feature type="compositionally biased region" description="Polar residues" evidence="2">
    <location>
        <begin position="288"/>
        <end position="300"/>
    </location>
</feature>
<dbReference type="GO" id="GO:0005507">
    <property type="term" value="F:copper ion binding"/>
    <property type="evidence" value="ECO:0007669"/>
    <property type="project" value="InterPro"/>
</dbReference>
<dbReference type="EMBL" id="UOFD01000007">
    <property type="protein sequence ID" value="VAW50173.1"/>
    <property type="molecule type" value="Genomic_DNA"/>
</dbReference>
<proteinExistence type="predicted"/>
<keyword evidence="3" id="KW-1133">Transmembrane helix</keyword>
<dbReference type="Pfam" id="PF07731">
    <property type="entry name" value="Cu-oxidase_2"/>
    <property type="match status" value="1"/>
</dbReference>
<keyword evidence="1" id="KW-0479">Metal-binding</keyword>
<accession>A0A3B0WCW1</accession>
<name>A0A3B0WCW1_9ZZZZ</name>
<keyword evidence="3" id="KW-0812">Transmembrane</keyword>
<protein>
    <submittedName>
        <fullName evidence="6">Glycoprotein gp2</fullName>
    </submittedName>
</protein>
<feature type="transmembrane region" description="Helical" evidence="3">
    <location>
        <begin position="39"/>
        <end position="59"/>
    </location>
</feature>
<feature type="compositionally biased region" description="Basic and acidic residues" evidence="2">
    <location>
        <begin position="8"/>
        <end position="17"/>
    </location>
</feature>
<evidence type="ECO:0000256" key="2">
    <source>
        <dbReference type="SAM" id="MobiDB-lite"/>
    </source>
</evidence>
<feature type="region of interest" description="Disordered" evidence="2">
    <location>
        <begin position="281"/>
        <end position="300"/>
    </location>
</feature>
<keyword evidence="3" id="KW-0472">Membrane</keyword>
<dbReference type="PROSITE" id="PS00080">
    <property type="entry name" value="MULTICOPPER_OXIDASE2"/>
    <property type="match status" value="1"/>
</dbReference>
<evidence type="ECO:0000259" key="5">
    <source>
        <dbReference type="Pfam" id="PF24298"/>
    </source>
</evidence>
<reference evidence="6" key="1">
    <citation type="submission" date="2018-06" db="EMBL/GenBank/DDBJ databases">
        <authorList>
            <person name="Zhirakovskaya E."/>
        </authorList>
    </citation>
    <scope>NUCLEOTIDE SEQUENCE</scope>
</reference>
<dbReference type="CDD" id="cd13866">
    <property type="entry name" value="CuRO_2_BOD"/>
    <property type="match status" value="1"/>
</dbReference>
<dbReference type="PANTHER" id="PTHR48267:SF1">
    <property type="entry name" value="BILIRUBIN OXIDASE"/>
    <property type="match status" value="1"/>
</dbReference>
<dbReference type="InterPro" id="IPR045087">
    <property type="entry name" value="Cu-oxidase_fam"/>
</dbReference>
<gene>
    <name evidence="6" type="ORF">MNBD_GAMMA06-1868</name>
</gene>
<organism evidence="6">
    <name type="scientific">hydrothermal vent metagenome</name>
    <dbReference type="NCBI Taxonomy" id="652676"/>
    <lineage>
        <taxon>unclassified sequences</taxon>
        <taxon>metagenomes</taxon>
        <taxon>ecological metagenomes</taxon>
    </lineage>
</organism>
<feature type="region of interest" description="Disordered" evidence="2">
    <location>
        <begin position="1"/>
        <end position="32"/>
    </location>
</feature>
<dbReference type="PANTHER" id="PTHR48267">
    <property type="entry name" value="CUPREDOXIN SUPERFAMILY PROTEIN"/>
    <property type="match status" value="1"/>
</dbReference>
<feature type="domain" description="DUF7482" evidence="5">
    <location>
        <begin position="1124"/>
        <end position="1194"/>
    </location>
</feature>
<feature type="compositionally biased region" description="Polar residues" evidence="2">
    <location>
        <begin position="22"/>
        <end position="32"/>
    </location>
</feature>
<evidence type="ECO:0000256" key="1">
    <source>
        <dbReference type="ARBA" id="ARBA00022723"/>
    </source>
</evidence>
<sequence>MGKRKHLTRSDRYHSDTAVRSWRSNTSGISNPATQSKSVRVVIAAILTTCFVTSSAYAMSRFGGDRHHETPPADDGSGLTPLVFDPDGAILKDLPDPVSGIYEGGNTGTATDAGANNVLPADAQRDDGIFNIPTNGAPSPLYGATPFSQQMLRFEEFGSDKLKFHKKKPHHWKELPQPADAQSTPNGHKLEKFLSQRIWPTPTKFANTNYENPWERLIEDFIGRNLVDPPAEGRPPGIGWSHQRWDEFKPKVYSQTAQAGARTNGGFRDNKQLHGYHKGEFGPGGLYHNTTGNAGSEGTTEGISIRFHPNMPIQDHKSLWTFDGTLPPKLLNARYGEPVLLRHYNALPVDVAANRGFGVHTITTHEHNGHNPAESDGYANSFFFPGQFYDYRWPMTLAGTDSINTDAKDPRAAMPTANGGTKRVPGDWHETMGTHWFHDHMLDFTAQNVYKGNAAMMNYYSALDRGNEEIDDGVNLRLPSGTALGWGNRDYDVNLLLAEKAWDSEGQLWFNPFNLKGFIGDAMTVNWLYKPYMDVRARKYRFRLLNGSVSRYFRIALVDQTGEPVPFYMVANDGNLMEHTVYFGNGTLPTQGIAERYDIVVDFSNFNEGDKIYMVNLLQHKDGQATDIPIPLADVVSGIYSPETVDDDNDGTPDRWINGDPVVGKFLELRVAKYDGKDLSMNPAEYVEGGKTMIPLQRPTESELANALHRTFEFERQPTDDKPWVIETDGGKGFGMDPRRVSAAPSKNSGGLEVWRLINSGNWSHPIHIHFEEGIILRRNGLPPPEHEKWARKDVYRIGPQEDSGDIVEVALRFREFAGTYMEHCHNTQHEDHAMLLRWDIENPGQVKLMPTPIPTWDGVSYVDSVALPTFRDGDGVGIDGGIELDSLDVWIKNGVTINHLGAERIDIADIRNGAGSVTINDEFIGDEFSETLPGGSIPTNERGAMTFELSRGINIDADGNEREVFFIMHDVSDEETAEDLGVAWAGGLEGIDPRAAATAEVDADGNFTFFGDLPNPVRANPDCRRDTADDPADFGAVPGLGEVCGNPADIPDNSEENTYSPLRIVNYKGKEMVFNTIFINWGDKIWEQNRVDLGCVSLPDNPPNRLGGCAYNGLQWGRADWSGHVIDIDVAAEPPWVTLKVHKSWSGDGDYLPYYLVLDSWPLPPARAMGVPNVPKHKFLALNAVPLVQFVPGRRIHPSYPPMPQPATTDGGEGGLDDGFGIRNGGGPFGSQTGLPSYFMPEKTYSPMWHIGFAHWLKPADRVLTGFKDLKQARANGELEILEWPAPPRIAAGDNDPNGVRVDDFDFDNPLSPHIVNCPTPITIDRVIHNARNAGRADFGFPRKPAGNEKGSE</sequence>
<dbReference type="InterPro" id="IPR002355">
    <property type="entry name" value="Cu_oxidase_Cu_BS"/>
</dbReference>
<feature type="region of interest" description="Disordered" evidence="2">
    <location>
        <begin position="404"/>
        <end position="425"/>
    </location>
</feature>
<dbReference type="GO" id="GO:0016491">
    <property type="term" value="F:oxidoreductase activity"/>
    <property type="evidence" value="ECO:0007669"/>
    <property type="project" value="InterPro"/>
</dbReference>